<dbReference type="Proteomes" id="UP001565927">
    <property type="component" value="Unassembled WGS sequence"/>
</dbReference>
<dbReference type="Pfam" id="PF19279">
    <property type="entry name" value="YegS_C"/>
    <property type="match status" value="1"/>
</dbReference>
<dbReference type="InterPro" id="IPR045540">
    <property type="entry name" value="YegS/DAGK_C"/>
</dbReference>
<organism evidence="11 12">
    <name type="scientific">Kineococcus halophytocola</name>
    <dbReference type="NCBI Taxonomy" id="3234027"/>
    <lineage>
        <taxon>Bacteria</taxon>
        <taxon>Bacillati</taxon>
        <taxon>Actinomycetota</taxon>
        <taxon>Actinomycetes</taxon>
        <taxon>Kineosporiales</taxon>
        <taxon>Kineosporiaceae</taxon>
        <taxon>Kineococcus</taxon>
    </lineage>
</organism>
<dbReference type="InterPro" id="IPR016064">
    <property type="entry name" value="NAD/diacylglycerol_kinase_sf"/>
</dbReference>
<evidence type="ECO:0000256" key="6">
    <source>
        <dbReference type="ARBA" id="ARBA00022840"/>
    </source>
</evidence>
<evidence type="ECO:0000256" key="8">
    <source>
        <dbReference type="ARBA" id="ARBA00023264"/>
    </source>
</evidence>
<dbReference type="InterPro" id="IPR001206">
    <property type="entry name" value="Diacylglycerol_kinase_cat_dom"/>
</dbReference>
<keyword evidence="7" id="KW-0444">Lipid biosynthesis</keyword>
<feature type="transmembrane region" description="Helical" evidence="9">
    <location>
        <begin position="6"/>
        <end position="28"/>
    </location>
</feature>
<sequence length="372" mass="40244">MTVVDLIDTGVVAVVLALALVVVFTLLARERRTTRRLRAVQVPPTAPHLPSTRQRRAAIVVNPTKFSSLDEHALRRRQAYVAAVFRSHGWEDPLWFETTPAEHGRQQAQEAVARGVDLVLAAGGDGTVRAVAEGLTGTSTPMALLPAGTGNLLARNLDVPHTDLAAALDLVFTEEDRRVDVGWLEVDRGPDGERDDGRDGGPERHLFLVMAGLGFDAAMMAGVEDRLKQRLGYGAYVVSGARALWGPQAKVQIAVDDETPTPSRTRAVIVGNCGKLTRQLVLMPDARIDDGVLDAVVLSPRGGIGWGEVAWAIATRDRRGQRRVQHLSGRRFEVRCAEPQEVQLDGDPIGPARRITLSVDPGALLVRCPPLP</sequence>
<keyword evidence="9" id="KW-0472">Membrane</keyword>
<accession>A0ABV4GVW1</accession>
<evidence type="ECO:0000313" key="11">
    <source>
        <dbReference type="EMBL" id="MEZ0163424.1"/>
    </source>
</evidence>
<comment type="cofactor">
    <cofactor evidence="1">
        <name>Mg(2+)</name>
        <dbReference type="ChEBI" id="CHEBI:18420"/>
    </cofactor>
</comment>
<keyword evidence="6" id="KW-0067">ATP-binding</keyword>
<evidence type="ECO:0000256" key="1">
    <source>
        <dbReference type="ARBA" id="ARBA00001946"/>
    </source>
</evidence>
<evidence type="ECO:0000256" key="5">
    <source>
        <dbReference type="ARBA" id="ARBA00022777"/>
    </source>
</evidence>
<keyword evidence="12" id="KW-1185">Reference proteome</keyword>
<name>A0ABV4GVW1_9ACTN</name>
<dbReference type="EC" id="2.7.1.-" evidence="11"/>
<dbReference type="GO" id="GO:0016301">
    <property type="term" value="F:kinase activity"/>
    <property type="evidence" value="ECO:0007669"/>
    <property type="project" value="UniProtKB-KW"/>
</dbReference>
<dbReference type="RefSeq" id="WP_370439670.1">
    <property type="nucleotide sequence ID" value="NZ_JBGFTU010000001.1"/>
</dbReference>
<keyword evidence="7" id="KW-0594">Phospholipid biosynthesis</keyword>
<keyword evidence="8" id="KW-1208">Phospholipid metabolism</keyword>
<keyword evidence="9" id="KW-0812">Transmembrane</keyword>
<keyword evidence="3 11" id="KW-0808">Transferase</keyword>
<evidence type="ECO:0000313" key="12">
    <source>
        <dbReference type="Proteomes" id="UP001565927"/>
    </source>
</evidence>
<keyword evidence="5 11" id="KW-0418">Kinase</keyword>
<keyword evidence="4" id="KW-0547">Nucleotide-binding</keyword>
<gene>
    <name evidence="11" type="ORF">AB2L27_01445</name>
</gene>
<dbReference type="Gene3D" id="3.40.50.10330">
    <property type="entry name" value="Probable inorganic polyphosphate/atp-NAD kinase, domain 1"/>
    <property type="match status" value="1"/>
</dbReference>
<evidence type="ECO:0000256" key="3">
    <source>
        <dbReference type="ARBA" id="ARBA00022679"/>
    </source>
</evidence>
<dbReference type="PANTHER" id="PTHR12358:SF54">
    <property type="entry name" value="SPHINGOSINE KINASE RELATED PROTEIN"/>
    <property type="match status" value="1"/>
</dbReference>
<dbReference type="PANTHER" id="PTHR12358">
    <property type="entry name" value="SPHINGOSINE KINASE"/>
    <property type="match status" value="1"/>
</dbReference>
<keyword evidence="7" id="KW-0443">Lipid metabolism</keyword>
<comment type="caution">
    <text evidence="11">The sequence shown here is derived from an EMBL/GenBank/DDBJ whole genome shotgun (WGS) entry which is preliminary data.</text>
</comment>
<evidence type="ECO:0000256" key="9">
    <source>
        <dbReference type="SAM" id="Phobius"/>
    </source>
</evidence>
<reference evidence="11 12" key="1">
    <citation type="submission" date="2024-07" db="EMBL/GenBank/DDBJ databases">
        <authorList>
            <person name="Thanompreechachai J."/>
            <person name="Duangmal K."/>
        </authorList>
    </citation>
    <scope>NUCLEOTIDE SEQUENCE [LARGE SCALE GENOMIC DNA]</scope>
    <source>
        <strain evidence="11 12">LSe6-4</strain>
    </source>
</reference>
<comment type="similarity">
    <text evidence="2">Belongs to the diacylglycerol/lipid kinase family.</text>
</comment>
<evidence type="ECO:0000259" key="10">
    <source>
        <dbReference type="PROSITE" id="PS50146"/>
    </source>
</evidence>
<dbReference type="Gene3D" id="2.60.200.40">
    <property type="match status" value="1"/>
</dbReference>
<dbReference type="Pfam" id="PF00781">
    <property type="entry name" value="DAGK_cat"/>
    <property type="match status" value="1"/>
</dbReference>
<dbReference type="InterPro" id="IPR017438">
    <property type="entry name" value="ATP-NAD_kinase_N"/>
</dbReference>
<dbReference type="SUPFAM" id="SSF111331">
    <property type="entry name" value="NAD kinase/diacylglycerol kinase-like"/>
    <property type="match status" value="1"/>
</dbReference>
<dbReference type="EMBL" id="JBGFTU010000001">
    <property type="protein sequence ID" value="MEZ0163424.1"/>
    <property type="molecule type" value="Genomic_DNA"/>
</dbReference>
<keyword evidence="9" id="KW-1133">Transmembrane helix</keyword>
<evidence type="ECO:0000256" key="4">
    <source>
        <dbReference type="ARBA" id="ARBA00022741"/>
    </source>
</evidence>
<evidence type="ECO:0000256" key="7">
    <source>
        <dbReference type="ARBA" id="ARBA00023209"/>
    </source>
</evidence>
<dbReference type="PROSITE" id="PS50146">
    <property type="entry name" value="DAGK"/>
    <property type="match status" value="1"/>
</dbReference>
<protein>
    <submittedName>
        <fullName evidence="11">Diacylglycerol kinase family protein</fullName>
        <ecNumber evidence="11">2.7.1.-</ecNumber>
    </submittedName>
</protein>
<feature type="domain" description="DAGKc" evidence="10">
    <location>
        <begin position="52"/>
        <end position="188"/>
    </location>
</feature>
<dbReference type="InterPro" id="IPR050187">
    <property type="entry name" value="Lipid_Phosphate_FormReg"/>
</dbReference>
<proteinExistence type="inferred from homology"/>
<evidence type="ECO:0000256" key="2">
    <source>
        <dbReference type="ARBA" id="ARBA00005983"/>
    </source>
</evidence>